<keyword evidence="1 4" id="KW-0349">Heme</keyword>
<dbReference type="Proteomes" id="UP000199310">
    <property type="component" value="Unassembled WGS sequence"/>
</dbReference>
<feature type="chain" id="PRO_5011611870" description="Cytochrome c domain-containing protein" evidence="5">
    <location>
        <begin position="32"/>
        <end position="650"/>
    </location>
</feature>
<evidence type="ECO:0000256" key="4">
    <source>
        <dbReference type="PROSITE-ProRule" id="PRU00433"/>
    </source>
</evidence>
<keyword evidence="5" id="KW-0732">Signal</keyword>
<feature type="signal peptide" evidence="5">
    <location>
        <begin position="1"/>
        <end position="31"/>
    </location>
</feature>
<dbReference type="InterPro" id="IPR011042">
    <property type="entry name" value="6-blade_b-propeller_TolB-like"/>
</dbReference>
<evidence type="ECO:0000313" key="8">
    <source>
        <dbReference type="Proteomes" id="UP000199310"/>
    </source>
</evidence>
<dbReference type="GO" id="GO:0020037">
    <property type="term" value="F:heme binding"/>
    <property type="evidence" value="ECO:0007669"/>
    <property type="project" value="InterPro"/>
</dbReference>
<evidence type="ECO:0000256" key="1">
    <source>
        <dbReference type="ARBA" id="ARBA00022617"/>
    </source>
</evidence>
<dbReference type="GO" id="GO:0009055">
    <property type="term" value="F:electron transfer activity"/>
    <property type="evidence" value="ECO:0007669"/>
    <property type="project" value="InterPro"/>
</dbReference>
<evidence type="ECO:0000313" key="7">
    <source>
        <dbReference type="EMBL" id="SEW52545.1"/>
    </source>
</evidence>
<protein>
    <recommendedName>
        <fullName evidence="6">Cytochrome c domain-containing protein</fullName>
    </recommendedName>
</protein>
<name>A0A1I0S8T8_9BACT</name>
<proteinExistence type="predicted"/>
<dbReference type="STRING" id="29529.SAMN04488122_4922"/>
<dbReference type="Gene3D" id="1.10.760.10">
    <property type="entry name" value="Cytochrome c-like domain"/>
    <property type="match status" value="1"/>
</dbReference>
<accession>A0A1I0S8T8</accession>
<dbReference type="AlphaFoldDB" id="A0A1I0S8T8"/>
<evidence type="ECO:0000256" key="3">
    <source>
        <dbReference type="ARBA" id="ARBA00023004"/>
    </source>
</evidence>
<sequence>MTIMKLNYKRITAGIAAGMFLMTTAITPVKAQESPKEEDFFRIARISSPEGTLLEVGGLCTLPNGDLGVATRRGDIFIVENPTSKTPYFRKVASGLHEVLGLAYKNGSLYCAQRGELTKMTDTNMDGKMDLFETVYSWPLSGHYHEYSFGPVLGPDGSFFVSGNVAFGDEEWWRGESRVPWRGWMMHITEDGKMEPYATGFRSPCGLGTIDGELFYTENQGDWMGSGGLTHVKKGSFVGHPAGLRWTNLPNSPVKLTTEELYSKVDPRFRRDANGRAIKPENVENEKFVTLFDMKKYFPEVQLPAVWLPHGILGISNAQLTTIPEGTFGPFAKQVLIGDQGQSKIVRVFLEKVNGEYQGAAWDFRSGFQSGVLRLAWGKDGSLFVGETNRGWGSAGDANQGLQRLVWNNKVPFEMRTVSAMPDGFEITFTLPVDKKYAEDIASYNVESFIYKYHPVYGSPTVNTEKLAIKGVQVSPDGMKVRLVIDGLRQYYIHKLTLNGIRTQENSYSLVHPDVYYTLNNIPEGAKLPVSALSTKNSANKPATTATKIADAKAASTAAVAAPAKALTYEQIKPLLNKYTCSSCHNPDKRQVGPGFKEIAKRNYSVAKILSLIKNPQPANWPGYATEMPPFPQVPQADAVKIATWINTLK</sequence>
<dbReference type="SUPFAM" id="SSF50952">
    <property type="entry name" value="Soluble quinoprotein glucose dehydrogenase"/>
    <property type="match status" value="1"/>
</dbReference>
<dbReference type="PROSITE" id="PS51007">
    <property type="entry name" value="CYTC"/>
    <property type="match status" value="1"/>
</dbReference>
<gene>
    <name evidence="7" type="ORF">SAMN04488122_4922</name>
</gene>
<evidence type="ECO:0000259" key="6">
    <source>
        <dbReference type="PROSITE" id="PS51007"/>
    </source>
</evidence>
<evidence type="ECO:0000256" key="5">
    <source>
        <dbReference type="SAM" id="SignalP"/>
    </source>
</evidence>
<dbReference type="PANTHER" id="PTHR33546">
    <property type="entry name" value="LARGE, MULTIFUNCTIONAL SECRETED PROTEIN-RELATED"/>
    <property type="match status" value="1"/>
</dbReference>
<keyword evidence="8" id="KW-1185">Reference proteome</keyword>
<dbReference type="InterPro" id="IPR011041">
    <property type="entry name" value="Quinoprot_gluc/sorb_DH_b-prop"/>
</dbReference>
<reference evidence="8" key="1">
    <citation type="submission" date="2016-10" db="EMBL/GenBank/DDBJ databases">
        <authorList>
            <person name="Varghese N."/>
            <person name="Submissions S."/>
        </authorList>
    </citation>
    <scope>NUCLEOTIDE SEQUENCE [LARGE SCALE GENOMIC DNA]</scope>
    <source>
        <strain evidence="8">DSM 3695</strain>
    </source>
</reference>
<dbReference type="EMBL" id="FOJG01000002">
    <property type="protein sequence ID" value="SEW52545.1"/>
    <property type="molecule type" value="Genomic_DNA"/>
</dbReference>
<evidence type="ECO:0000256" key="2">
    <source>
        <dbReference type="ARBA" id="ARBA00022723"/>
    </source>
</evidence>
<dbReference type="Gene3D" id="2.120.10.30">
    <property type="entry name" value="TolB, C-terminal domain"/>
    <property type="match status" value="1"/>
</dbReference>
<dbReference type="SUPFAM" id="SSF46626">
    <property type="entry name" value="Cytochrome c"/>
    <property type="match status" value="1"/>
</dbReference>
<dbReference type="InterPro" id="IPR036909">
    <property type="entry name" value="Cyt_c-like_dom_sf"/>
</dbReference>
<dbReference type="PANTHER" id="PTHR33546:SF1">
    <property type="entry name" value="LARGE, MULTIFUNCTIONAL SECRETED PROTEIN"/>
    <property type="match status" value="1"/>
</dbReference>
<keyword evidence="2 4" id="KW-0479">Metal-binding</keyword>
<dbReference type="InterPro" id="IPR009056">
    <property type="entry name" value="Cyt_c-like_dom"/>
</dbReference>
<keyword evidence="3 4" id="KW-0408">Iron</keyword>
<organism evidence="7 8">
    <name type="scientific">Chitinophaga arvensicola</name>
    <dbReference type="NCBI Taxonomy" id="29529"/>
    <lineage>
        <taxon>Bacteria</taxon>
        <taxon>Pseudomonadati</taxon>
        <taxon>Bacteroidota</taxon>
        <taxon>Chitinophagia</taxon>
        <taxon>Chitinophagales</taxon>
        <taxon>Chitinophagaceae</taxon>
        <taxon>Chitinophaga</taxon>
    </lineage>
</organism>
<feature type="domain" description="Cytochrome c" evidence="6">
    <location>
        <begin position="558"/>
        <end position="650"/>
    </location>
</feature>
<dbReference type="GO" id="GO:0046872">
    <property type="term" value="F:metal ion binding"/>
    <property type="evidence" value="ECO:0007669"/>
    <property type="project" value="UniProtKB-KW"/>
</dbReference>